<name>A0A420YER0_9PEZI</name>
<comment type="caution">
    <text evidence="2">The sequence shown here is derived from an EMBL/GenBank/DDBJ whole genome shotgun (WGS) entry which is preliminary data.</text>
</comment>
<feature type="compositionally biased region" description="Polar residues" evidence="1">
    <location>
        <begin position="350"/>
        <end position="361"/>
    </location>
</feature>
<evidence type="ECO:0000313" key="2">
    <source>
        <dbReference type="EMBL" id="RKU46386.1"/>
    </source>
</evidence>
<sequence length="396" mass="44032">MSSQSQHPTGSHATQSSALPVISQEYNASQGQRRSPGEAAAPGRQEMPVQPVRSMLDVDDAPAPAPATAHTTRQQQTTNLAQQSHPASAQQAGPGQQHVPELRHETRRISGEQHAPELRETSGQHQIRSMLEDLDLNDPARETGSQHPYTSRYSPGLQEHSFQQQEYRTGHQHRQSSEEHNTAGYQKVRSLLDVADEPAPGSQHQEMKRAHEHYGGPEQTRRGVQGEGSVQQIEGAVKRTRTEEHDQSTTVAPPVTHETIQPVRHEIREERITRDIHTHEVRHLIQPVIEVEVRPARHWVPGPDGKLVEVAEKDLPFLDCSGPNQRWAIEKKEATNAPALSKPLPELPTVENTGEAKTQNFRRTEDVIVHKPVWAPSTAAEAQYAEDQARGIGRAV</sequence>
<feature type="compositionally biased region" description="Low complexity" evidence="1">
    <location>
        <begin position="66"/>
        <end position="97"/>
    </location>
</feature>
<feature type="region of interest" description="Disordered" evidence="1">
    <location>
        <begin position="338"/>
        <end position="362"/>
    </location>
</feature>
<feature type="region of interest" description="Disordered" evidence="1">
    <location>
        <begin position="163"/>
        <end position="182"/>
    </location>
</feature>
<feature type="region of interest" description="Disordered" evidence="1">
    <location>
        <begin position="197"/>
        <end position="253"/>
    </location>
</feature>
<dbReference type="EMBL" id="QVQW01000014">
    <property type="protein sequence ID" value="RKU46386.1"/>
    <property type="molecule type" value="Genomic_DNA"/>
</dbReference>
<dbReference type="OrthoDB" id="5325276at2759"/>
<gene>
    <name evidence="2" type="ORF">DL546_004414</name>
</gene>
<feature type="compositionally biased region" description="Basic and acidic residues" evidence="1">
    <location>
        <begin position="236"/>
        <end position="247"/>
    </location>
</feature>
<feature type="region of interest" description="Disordered" evidence="1">
    <location>
        <begin position="1"/>
        <end position="155"/>
    </location>
</feature>
<reference evidence="2 3" key="1">
    <citation type="submission" date="2018-08" db="EMBL/GenBank/DDBJ databases">
        <title>Draft genome of the lignicolous fungus Coniochaeta pulveracea.</title>
        <authorList>
            <person name="Borstlap C.J."/>
            <person name="De Witt R.N."/>
            <person name="Botha A."/>
            <person name="Volschenk H."/>
        </authorList>
    </citation>
    <scope>NUCLEOTIDE SEQUENCE [LARGE SCALE GENOMIC DNA]</scope>
    <source>
        <strain evidence="2 3">CAB683</strain>
    </source>
</reference>
<feature type="compositionally biased region" description="Polar residues" evidence="1">
    <location>
        <begin position="143"/>
        <end position="153"/>
    </location>
</feature>
<proteinExistence type="predicted"/>
<organism evidence="2 3">
    <name type="scientific">Coniochaeta pulveracea</name>
    <dbReference type="NCBI Taxonomy" id="177199"/>
    <lineage>
        <taxon>Eukaryota</taxon>
        <taxon>Fungi</taxon>
        <taxon>Dikarya</taxon>
        <taxon>Ascomycota</taxon>
        <taxon>Pezizomycotina</taxon>
        <taxon>Sordariomycetes</taxon>
        <taxon>Sordariomycetidae</taxon>
        <taxon>Coniochaetales</taxon>
        <taxon>Coniochaetaceae</taxon>
        <taxon>Coniochaeta</taxon>
    </lineage>
</organism>
<evidence type="ECO:0000256" key="1">
    <source>
        <dbReference type="SAM" id="MobiDB-lite"/>
    </source>
</evidence>
<evidence type="ECO:0000313" key="3">
    <source>
        <dbReference type="Proteomes" id="UP000275385"/>
    </source>
</evidence>
<feature type="compositionally biased region" description="Basic and acidic residues" evidence="1">
    <location>
        <begin position="100"/>
        <end position="122"/>
    </location>
</feature>
<feature type="compositionally biased region" description="Polar residues" evidence="1">
    <location>
        <begin position="1"/>
        <end position="33"/>
    </location>
</feature>
<feature type="compositionally biased region" description="Basic and acidic residues" evidence="1">
    <location>
        <begin position="205"/>
        <end position="221"/>
    </location>
</feature>
<accession>A0A420YER0</accession>
<dbReference type="Proteomes" id="UP000275385">
    <property type="component" value="Unassembled WGS sequence"/>
</dbReference>
<dbReference type="AlphaFoldDB" id="A0A420YER0"/>
<keyword evidence="3" id="KW-1185">Reference proteome</keyword>
<protein>
    <submittedName>
        <fullName evidence="2">Uncharacterized protein</fullName>
    </submittedName>
</protein>